<evidence type="ECO:0000313" key="3">
    <source>
        <dbReference type="Proteomes" id="UP000245764"/>
    </source>
</evidence>
<organism evidence="2 3">
    <name type="scientific">Zymoseptoria tritici ST99CH_1E4</name>
    <dbReference type="NCBI Taxonomy" id="1276532"/>
    <lineage>
        <taxon>Eukaryota</taxon>
        <taxon>Fungi</taxon>
        <taxon>Dikarya</taxon>
        <taxon>Ascomycota</taxon>
        <taxon>Pezizomycotina</taxon>
        <taxon>Dothideomycetes</taxon>
        <taxon>Dothideomycetidae</taxon>
        <taxon>Mycosphaerellales</taxon>
        <taxon>Mycosphaerellaceae</taxon>
        <taxon>Zymoseptoria</taxon>
    </lineage>
</organism>
<reference evidence="3" key="1">
    <citation type="submission" date="2017-05" db="EMBL/GenBank/DDBJ databases">
        <authorList>
            <person name="Song R."/>
            <person name="Chenine A.L."/>
            <person name="Ruprecht R.M."/>
        </authorList>
    </citation>
    <scope>NUCLEOTIDE SEQUENCE [LARGE SCALE GENOMIC DNA]</scope>
</reference>
<dbReference type="Proteomes" id="UP000245764">
    <property type="component" value="Chromosome 4"/>
</dbReference>
<proteinExistence type="predicted"/>
<protein>
    <submittedName>
        <fullName evidence="2">Uncharacterized protein</fullName>
    </submittedName>
</protein>
<dbReference type="EMBL" id="LT854256">
    <property type="protein sequence ID" value="SMR50709.1"/>
    <property type="molecule type" value="Genomic_DNA"/>
</dbReference>
<gene>
    <name evidence="2" type="ORF">ZT1E4_G4927</name>
</gene>
<sequence>MHSPPFEPQDPDPRNWPRPMTLNEASPAEPPKVLVQVCLSNDVLVIPVTVSTYGTAIHSTVGALLGQGLTFTDILTGTQSRSSITHAPSSQPNWLDIFDPSIREIPINGMYSTPYEVDFTVYHADSSKNTEHPLTGLNTGHEHQVELDPKMAFFDWWKMGSKREVFAAPNRRREWREPGGYRPRLQMKIVNCARFLVDD</sequence>
<accession>A0A2H1GAZ9</accession>
<evidence type="ECO:0000256" key="1">
    <source>
        <dbReference type="SAM" id="MobiDB-lite"/>
    </source>
</evidence>
<feature type="region of interest" description="Disordered" evidence="1">
    <location>
        <begin position="1"/>
        <end position="27"/>
    </location>
</feature>
<dbReference type="AlphaFoldDB" id="A0A2H1GAZ9"/>
<name>A0A2H1GAZ9_ZYMTR</name>
<evidence type="ECO:0000313" key="2">
    <source>
        <dbReference type="EMBL" id="SMR50709.1"/>
    </source>
</evidence>